<dbReference type="Proteomes" id="UP000663836">
    <property type="component" value="Unassembled WGS sequence"/>
</dbReference>
<gene>
    <name evidence="1" type="ORF">JBS370_LOCUS25591</name>
</gene>
<evidence type="ECO:0000313" key="2">
    <source>
        <dbReference type="Proteomes" id="UP000663836"/>
    </source>
</evidence>
<dbReference type="AlphaFoldDB" id="A0A819MXA9"/>
<reference evidence="1" key="1">
    <citation type="submission" date="2021-02" db="EMBL/GenBank/DDBJ databases">
        <authorList>
            <person name="Nowell W R."/>
        </authorList>
    </citation>
    <scope>NUCLEOTIDE SEQUENCE</scope>
</reference>
<protein>
    <submittedName>
        <fullName evidence="1">Uncharacterized protein</fullName>
    </submittedName>
</protein>
<organism evidence="1 2">
    <name type="scientific">Rotaria sordida</name>
    <dbReference type="NCBI Taxonomy" id="392033"/>
    <lineage>
        <taxon>Eukaryota</taxon>
        <taxon>Metazoa</taxon>
        <taxon>Spiralia</taxon>
        <taxon>Gnathifera</taxon>
        <taxon>Rotifera</taxon>
        <taxon>Eurotatoria</taxon>
        <taxon>Bdelloidea</taxon>
        <taxon>Philodinida</taxon>
        <taxon>Philodinidae</taxon>
        <taxon>Rotaria</taxon>
    </lineage>
</organism>
<evidence type="ECO:0000313" key="1">
    <source>
        <dbReference type="EMBL" id="CAF3988572.1"/>
    </source>
</evidence>
<comment type="caution">
    <text evidence="1">The sequence shown here is derived from an EMBL/GenBank/DDBJ whole genome shotgun (WGS) entry which is preliminary data.</text>
</comment>
<sequence length="23" mass="2860">MWEYMDNSYIAVGTLEYNKYLKQ</sequence>
<dbReference type="EMBL" id="CAJOBD010004292">
    <property type="protein sequence ID" value="CAF3988572.1"/>
    <property type="molecule type" value="Genomic_DNA"/>
</dbReference>
<feature type="non-terminal residue" evidence="1">
    <location>
        <position position="23"/>
    </location>
</feature>
<accession>A0A819MXA9</accession>
<name>A0A819MXA9_9BILA</name>
<proteinExistence type="predicted"/>